<dbReference type="PANTHER" id="PTHR13054:SF2">
    <property type="entry name" value="PROTEIN DGCR6"/>
    <property type="match status" value="1"/>
</dbReference>
<dbReference type="AlphaFoldDB" id="G7Y8B4"/>
<dbReference type="GO" id="GO:0030132">
    <property type="term" value="C:clathrin coat of coated pit"/>
    <property type="evidence" value="ECO:0007669"/>
    <property type="project" value="InterPro"/>
</dbReference>
<comment type="similarity">
    <text evidence="2 7">Belongs to the clathrin light chain family.</text>
</comment>
<dbReference type="GO" id="GO:0006886">
    <property type="term" value="P:intracellular protein transport"/>
    <property type="evidence" value="ECO:0007669"/>
    <property type="project" value="InterPro"/>
</dbReference>
<keyword evidence="6 7" id="KW-0968">Cytoplasmic vesicle</keyword>
<organism evidence="9 10">
    <name type="scientific">Clonorchis sinensis</name>
    <name type="common">Chinese liver fluke</name>
    <dbReference type="NCBI Taxonomy" id="79923"/>
    <lineage>
        <taxon>Eukaryota</taxon>
        <taxon>Metazoa</taxon>
        <taxon>Spiralia</taxon>
        <taxon>Lophotrochozoa</taxon>
        <taxon>Platyhelminthes</taxon>
        <taxon>Trematoda</taxon>
        <taxon>Digenea</taxon>
        <taxon>Opisthorchiida</taxon>
        <taxon>Opisthorchiata</taxon>
        <taxon>Opisthorchiidae</taxon>
        <taxon>Clonorchis</taxon>
    </lineage>
</organism>
<evidence type="ECO:0000256" key="1">
    <source>
        <dbReference type="ARBA" id="ARBA00004180"/>
    </source>
</evidence>
<dbReference type="GO" id="GO:0030130">
    <property type="term" value="C:clathrin coat of trans-Golgi network vesicle"/>
    <property type="evidence" value="ECO:0007669"/>
    <property type="project" value="InterPro"/>
</dbReference>
<keyword evidence="4 7" id="KW-0472">Membrane</keyword>
<evidence type="ECO:0000256" key="2">
    <source>
        <dbReference type="ARBA" id="ARBA00005263"/>
    </source>
</evidence>
<reference key="2">
    <citation type="submission" date="2011-10" db="EMBL/GenBank/DDBJ databases">
        <title>The genome and transcriptome sequence of Clonorchis sinensis provide insights into the carcinogenic liver fluke.</title>
        <authorList>
            <person name="Wang X."/>
            <person name="Huang Y."/>
            <person name="Chen W."/>
            <person name="Liu H."/>
            <person name="Guo L."/>
            <person name="Chen Y."/>
            <person name="Luo F."/>
            <person name="Zhou W."/>
            <person name="Sun J."/>
            <person name="Mao Q."/>
            <person name="Liang P."/>
            <person name="Zhou C."/>
            <person name="Tian Y."/>
            <person name="Men J."/>
            <person name="Lv X."/>
            <person name="Huang L."/>
            <person name="Zhou J."/>
            <person name="Hu Y."/>
            <person name="Li R."/>
            <person name="Zhang F."/>
            <person name="Lei H."/>
            <person name="Li X."/>
            <person name="Hu X."/>
            <person name="Liang C."/>
            <person name="Xu J."/>
            <person name="Wu Z."/>
            <person name="Yu X."/>
        </authorList>
    </citation>
    <scope>NUCLEOTIDE SEQUENCE</scope>
    <source>
        <strain>Henan</strain>
    </source>
</reference>
<dbReference type="PANTHER" id="PTHR13054">
    <property type="entry name" value="DIGEORGE SYNDROME CRITICAL REGION 6 DGCR6 FAMILY MEMBER"/>
    <property type="match status" value="1"/>
</dbReference>
<evidence type="ECO:0000256" key="7">
    <source>
        <dbReference type="RuleBase" id="RU363137"/>
    </source>
</evidence>
<name>G7Y8B4_CLOSI</name>
<comment type="function">
    <text evidence="7">Clathrin is the major protein of the polyhedral coat of coated pits and vesicles.</text>
</comment>
<feature type="compositionally biased region" description="Basic and acidic residues" evidence="8">
    <location>
        <begin position="29"/>
        <end position="41"/>
    </location>
</feature>
<dbReference type="Pfam" id="PF07324">
    <property type="entry name" value="DGCR6"/>
    <property type="match status" value="1"/>
</dbReference>
<evidence type="ECO:0000313" key="10">
    <source>
        <dbReference type="Proteomes" id="UP000008909"/>
    </source>
</evidence>
<dbReference type="InterPro" id="IPR000996">
    <property type="entry name" value="Clathrin_L-chain"/>
</dbReference>
<proteinExistence type="inferred from homology"/>
<evidence type="ECO:0000256" key="5">
    <source>
        <dbReference type="ARBA" id="ARBA00023176"/>
    </source>
</evidence>
<protein>
    <recommendedName>
        <fullName evidence="7">Clathrin light chain</fullName>
    </recommendedName>
</protein>
<dbReference type="Pfam" id="PF01086">
    <property type="entry name" value="Clathrin_lg_ch"/>
    <property type="match status" value="1"/>
</dbReference>
<dbReference type="Proteomes" id="UP000008909">
    <property type="component" value="Unassembled WGS sequence"/>
</dbReference>
<comment type="similarity">
    <text evidence="3">Belongs to the gonadal family.</text>
</comment>
<evidence type="ECO:0000256" key="6">
    <source>
        <dbReference type="ARBA" id="ARBA00023329"/>
    </source>
</evidence>
<dbReference type="EMBL" id="DF142938">
    <property type="protein sequence ID" value="GAA49199.1"/>
    <property type="molecule type" value="Genomic_DNA"/>
</dbReference>
<evidence type="ECO:0000256" key="8">
    <source>
        <dbReference type="SAM" id="MobiDB-lite"/>
    </source>
</evidence>
<keyword evidence="5 7" id="KW-0168">Coated pit</keyword>
<accession>G7Y8B4</accession>
<evidence type="ECO:0000256" key="4">
    <source>
        <dbReference type="ARBA" id="ARBA00023136"/>
    </source>
</evidence>
<keyword evidence="10" id="KW-1185">Reference proteome</keyword>
<evidence type="ECO:0000313" key="9">
    <source>
        <dbReference type="EMBL" id="GAA49199.1"/>
    </source>
</evidence>
<sequence length="374" mass="42968">MSEFDPVSDFLSREQEALGELSGELDLNLPDKTEDHQHGDDVFAPGTHNGFAPGVSVESSVANGFRTQNSISDTWCEDFNKRIAQKDAEEEKKLAELQASGAHDLENWYKHYRQQNQIRSAELRQKQSEAESGEQRPSNGPKPTVTDSKMWDQVCGMCDFQLGSPKHHVRIEAPMNVRERELFQQRVYFYLNELRTLFAEAPIDIQAGISEAALTQLAHTLADGVIFDSVIELSEAQRSEEHALHKQLMSLRSEQSAERTALRNKHREERAINASRQHHLPILQKEQEQELQRLTKRQMDSMRSLTTHIVHSLDGRVMEQQSALEQIGCPLFIRTTNPYQIRIQMRVLDWIMRLSHRPLPTELRTPPVPNKWPP</sequence>
<feature type="region of interest" description="Disordered" evidence="8">
    <location>
        <begin position="122"/>
        <end position="148"/>
    </location>
</feature>
<evidence type="ECO:0000256" key="3">
    <source>
        <dbReference type="ARBA" id="ARBA00005939"/>
    </source>
</evidence>
<comment type="subcellular location">
    <subcellularLocation>
        <location evidence="1 7">Cytoplasmic vesicle membrane</location>
        <topology evidence="1 7">Peripheral membrane protein</topology>
        <orientation evidence="1 7">Cytoplasmic side</orientation>
    </subcellularLocation>
    <subcellularLocation>
        <location evidence="7">Membrane</location>
        <location evidence="7">Coated pit</location>
        <topology evidence="7">Peripheral membrane protein</topology>
        <orientation evidence="7">Cytoplasmic side</orientation>
    </subcellularLocation>
    <text evidence="7">Cytoplasmic face of coated pits and vesicles.</text>
</comment>
<dbReference type="GO" id="GO:0016192">
    <property type="term" value="P:vesicle-mediated transport"/>
    <property type="evidence" value="ECO:0007669"/>
    <property type="project" value="InterPro"/>
</dbReference>
<gene>
    <name evidence="9" type="ORF">CLF_102663</name>
</gene>
<feature type="region of interest" description="Disordered" evidence="8">
    <location>
        <begin position="21"/>
        <end position="56"/>
    </location>
</feature>
<dbReference type="GO" id="GO:0005198">
    <property type="term" value="F:structural molecule activity"/>
    <property type="evidence" value="ECO:0007669"/>
    <property type="project" value="InterPro"/>
</dbReference>
<dbReference type="InterPro" id="IPR010849">
    <property type="entry name" value="Gonadal"/>
</dbReference>
<reference evidence="9" key="1">
    <citation type="journal article" date="2011" name="Genome Biol.">
        <title>The draft genome of the carcinogenic human liver fluke Clonorchis sinensis.</title>
        <authorList>
            <person name="Wang X."/>
            <person name="Chen W."/>
            <person name="Huang Y."/>
            <person name="Sun J."/>
            <person name="Men J."/>
            <person name="Liu H."/>
            <person name="Luo F."/>
            <person name="Guo L."/>
            <person name="Lv X."/>
            <person name="Deng C."/>
            <person name="Zhou C."/>
            <person name="Fan Y."/>
            <person name="Li X."/>
            <person name="Huang L."/>
            <person name="Hu Y."/>
            <person name="Liang C."/>
            <person name="Hu X."/>
            <person name="Xu J."/>
            <person name="Yu X."/>
        </authorList>
    </citation>
    <scope>NUCLEOTIDE SEQUENCE [LARGE SCALE GENOMIC DNA]</scope>
    <source>
        <strain evidence="9">Henan</strain>
    </source>
</reference>